<evidence type="ECO:0000256" key="3">
    <source>
        <dbReference type="ARBA" id="ARBA00022692"/>
    </source>
</evidence>
<dbReference type="InterPro" id="IPR002550">
    <property type="entry name" value="CNNM"/>
</dbReference>
<dbReference type="Pfam" id="PF00571">
    <property type="entry name" value="CBS"/>
    <property type="match status" value="1"/>
</dbReference>
<keyword evidence="6 8" id="KW-0472">Membrane</keyword>
<evidence type="ECO:0000256" key="5">
    <source>
        <dbReference type="ARBA" id="ARBA00022989"/>
    </source>
</evidence>
<keyword evidence="11" id="KW-1185">Reference proteome</keyword>
<evidence type="ECO:0000256" key="7">
    <source>
        <dbReference type="PROSITE-ProRule" id="PRU00703"/>
    </source>
</evidence>
<evidence type="ECO:0000259" key="9">
    <source>
        <dbReference type="PROSITE" id="PS51371"/>
    </source>
</evidence>
<reference evidence="10 11" key="1">
    <citation type="submission" date="2013-09" db="EMBL/GenBank/DDBJ databases">
        <title>Whole genome sequencing of Halarchaeum acidiphilum strain MH1-52-1.</title>
        <authorList>
            <person name="Shimane Y."/>
            <person name="Minegishi H."/>
            <person name="Nishi S."/>
            <person name="Echigo A."/>
            <person name="Shuto A."/>
            <person name="Konishi M."/>
            <person name="Ito T."/>
            <person name="Ohkuma M."/>
            <person name="Ohta Y."/>
            <person name="Nagano Y."/>
            <person name="Tsubouchi T."/>
            <person name="Mori K."/>
            <person name="Usui K."/>
            <person name="Kamekura M."/>
            <person name="Usami R."/>
            <person name="Takaki Y."/>
            <person name="Hatada Y."/>
        </authorList>
    </citation>
    <scope>NUCLEOTIDE SEQUENCE [LARGE SCALE GENOMIC DNA]</scope>
    <source>
        <strain evidence="10 11">JCM 16109</strain>
    </source>
</reference>
<dbReference type="InterPro" id="IPR000644">
    <property type="entry name" value="CBS_dom"/>
</dbReference>
<dbReference type="Gene3D" id="3.10.580.10">
    <property type="entry name" value="CBS-domain"/>
    <property type="match status" value="1"/>
</dbReference>
<keyword evidence="4" id="KW-0677">Repeat</keyword>
<comment type="subcellular location">
    <subcellularLocation>
        <location evidence="1">Cell membrane</location>
        <topology evidence="1">Multi-pass membrane protein</topology>
    </subcellularLocation>
</comment>
<dbReference type="CDD" id="cd04590">
    <property type="entry name" value="CBS_pair_CorC_HlyC_assoc"/>
    <property type="match status" value="1"/>
</dbReference>
<keyword evidence="7" id="KW-0129">CBS domain</keyword>
<dbReference type="SUPFAM" id="SSF54631">
    <property type="entry name" value="CBS-domain pair"/>
    <property type="match status" value="1"/>
</dbReference>
<evidence type="ECO:0000313" key="11">
    <source>
        <dbReference type="Proteomes" id="UP000016986"/>
    </source>
</evidence>
<dbReference type="OrthoDB" id="213548at2157"/>
<keyword evidence="5 8" id="KW-1133">Transmembrane helix</keyword>
<dbReference type="InterPro" id="IPR046342">
    <property type="entry name" value="CBS_dom_sf"/>
</dbReference>
<keyword evidence="3 8" id="KW-0812">Transmembrane</keyword>
<comment type="caution">
    <text evidence="10">The sequence shown here is derived from an EMBL/GenBank/DDBJ whole genome shotgun (WGS) entry which is preliminary data.</text>
</comment>
<dbReference type="PROSITE" id="PS51371">
    <property type="entry name" value="CBS"/>
    <property type="match status" value="1"/>
</dbReference>
<dbReference type="PANTHER" id="PTHR43099">
    <property type="entry name" value="UPF0053 PROTEIN YRKA"/>
    <property type="match status" value="1"/>
</dbReference>
<evidence type="ECO:0000256" key="6">
    <source>
        <dbReference type="ARBA" id="ARBA00023136"/>
    </source>
</evidence>
<dbReference type="PANTHER" id="PTHR43099:SF5">
    <property type="entry name" value="HLYC_CORC FAMILY TRANSPORTER"/>
    <property type="match status" value="1"/>
</dbReference>
<evidence type="ECO:0000256" key="1">
    <source>
        <dbReference type="ARBA" id="ARBA00004651"/>
    </source>
</evidence>
<feature type="domain" description="CBS" evidence="9">
    <location>
        <begin position="293"/>
        <end position="349"/>
    </location>
</feature>
<keyword evidence="2" id="KW-1003">Cell membrane</keyword>
<dbReference type="GO" id="GO:0005886">
    <property type="term" value="C:plasma membrane"/>
    <property type="evidence" value="ECO:0007669"/>
    <property type="project" value="UniProtKB-SubCell"/>
</dbReference>
<dbReference type="InterPro" id="IPR051676">
    <property type="entry name" value="UPF0053_domain"/>
</dbReference>
<dbReference type="Pfam" id="PF01595">
    <property type="entry name" value="CNNM"/>
    <property type="match status" value="1"/>
</dbReference>
<evidence type="ECO:0000313" key="10">
    <source>
        <dbReference type="EMBL" id="GAD51499.1"/>
    </source>
</evidence>
<feature type="transmembrane region" description="Helical" evidence="8">
    <location>
        <begin position="6"/>
        <end position="26"/>
    </location>
</feature>
<evidence type="ECO:0000256" key="2">
    <source>
        <dbReference type="ARBA" id="ARBA00022475"/>
    </source>
</evidence>
<dbReference type="eggNOG" id="arCOG00626">
    <property type="taxonomic scope" value="Archaea"/>
</dbReference>
<dbReference type="RefSeq" id="WP_021779589.1">
    <property type="nucleotide sequence ID" value="NZ_BATA01000003.1"/>
</dbReference>
<dbReference type="InterPro" id="IPR044751">
    <property type="entry name" value="Ion_transp-like_CBS"/>
</dbReference>
<protein>
    <submittedName>
        <fullName evidence="10">Magnesium and cobalt efflux protein CorC</fullName>
    </submittedName>
</protein>
<dbReference type="EMBL" id="BATA01000003">
    <property type="protein sequence ID" value="GAD51499.1"/>
    <property type="molecule type" value="Genomic_DNA"/>
</dbReference>
<evidence type="ECO:0000256" key="4">
    <source>
        <dbReference type="ARBA" id="ARBA00022737"/>
    </source>
</evidence>
<sequence length="355" mass="38182">MHPAVLALRLIGGVSLLLMNGFFVVAEFSLTRVRQFPESAFDEPGLRRAWEMTEELEVYLSGCQVGITIASVGLGVVAEPAVAAVLHALGVSVGTAPSHALAAVVAFALVNFSHVVVGEQIPTYLGVERTQQVVRYGALGLYYWTKAFYPVISLADWLAKTSLSALGVEMTRSWTEEETEGEADVRTRAGLREAMGDVLRRGVESEERREEVLGALEIGTEPVRDVAVPREAIVALSTDNTFAENLAVMETHPHTRFPLVGDSLDEFEGIVYTPVVLREYDALSDGDLTIGEIAHEPMSVAADASVAAVIDAFQARKQELALVVDGGDVTGMVTPTDAFEEITGELGDPVEEPDI</sequence>
<evidence type="ECO:0000256" key="8">
    <source>
        <dbReference type="SAM" id="Phobius"/>
    </source>
</evidence>
<dbReference type="Proteomes" id="UP000016986">
    <property type="component" value="Unassembled WGS sequence"/>
</dbReference>
<gene>
    <name evidence="10" type="ORF">MBEHAL_0259</name>
</gene>
<name>U3A1H5_9EURY</name>
<accession>U3A1H5</accession>
<dbReference type="AlphaFoldDB" id="U3A1H5"/>
<organism evidence="10 11">
    <name type="scientific">Halarchaeum acidiphilum MH1-52-1</name>
    <dbReference type="NCBI Taxonomy" id="1261545"/>
    <lineage>
        <taxon>Archaea</taxon>
        <taxon>Methanobacteriati</taxon>
        <taxon>Methanobacteriota</taxon>
        <taxon>Stenosarchaea group</taxon>
        <taxon>Halobacteria</taxon>
        <taxon>Halobacteriales</taxon>
        <taxon>Halobacteriaceae</taxon>
    </lineage>
</organism>
<proteinExistence type="predicted"/>